<gene>
    <name evidence="2" type="ORF">E2C01_098153</name>
</gene>
<dbReference type="EMBL" id="VSRR010132003">
    <property type="protein sequence ID" value="MPD02564.1"/>
    <property type="molecule type" value="Genomic_DNA"/>
</dbReference>
<protein>
    <submittedName>
        <fullName evidence="2">Uncharacterized protein</fullName>
    </submittedName>
</protein>
<accession>A0A5B7K7I4</accession>
<evidence type="ECO:0000256" key="1">
    <source>
        <dbReference type="SAM" id="MobiDB-lite"/>
    </source>
</evidence>
<sequence>MVKRTARSFPQESPKVNNGSTSTNHPQH</sequence>
<dbReference type="Proteomes" id="UP000324222">
    <property type="component" value="Unassembled WGS sequence"/>
</dbReference>
<reference evidence="2 3" key="1">
    <citation type="submission" date="2019-05" db="EMBL/GenBank/DDBJ databases">
        <title>Another draft genome of Portunus trituberculatus and its Hox gene families provides insights of decapod evolution.</title>
        <authorList>
            <person name="Jeong J.-H."/>
            <person name="Song I."/>
            <person name="Kim S."/>
            <person name="Choi T."/>
            <person name="Kim D."/>
            <person name="Ryu S."/>
            <person name="Kim W."/>
        </authorList>
    </citation>
    <scope>NUCLEOTIDE SEQUENCE [LARGE SCALE GENOMIC DNA]</scope>
    <source>
        <tissue evidence="2">Muscle</tissue>
    </source>
</reference>
<feature type="compositionally biased region" description="Polar residues" evidence="1">
    <location>
        <begin position="8"/>
        <end position="28"/>
    </location>
</feature>
<dbReference type="AlphaFoldDB" id="A0A5B7K7I4"/>
<name>A0A5B7K7I4_PORTR</name>
<organism evidence="2 3">
    <name type="scientific">Portunus trituberculatus</name>
    <name type="common">Swimming crab</name>
    <name type="synonym">Neptunus trituberculatus</name>
    <dbReference type="NCBI Taxonomy" id="210409"/>
    <lineage>
        <taxon>Eukaryota</taxon>
        <taxon>Metazoa</taxon>
        <taxon>Ecdysozoa</taxon>
        <taxon>Arthropoda</taxon>
        <taxon>Crustacea</taxon>
        <taxon>Multicrustacea</taxon>
        <taxon>Malacostraca</taxon>
        <taxon>Eumalacostraca</taxon>
        <taxon>Eucarida</taxon>
        <taxon>Decapoda</taxon>
        <taxon>Pleocyemata</taxon>
        <taxon>Brachyura</taxon>
        <taxon>Eubrachyura</taxon>
        <taxon>Portunoidea</taxon>
        <taxon>Portunidae</taxon>
        <taxon>Portuninae</taxon>
        <taxon>Portunus</taxon>
    </lineage>
</organism>
<comment type="caution">
    <text evidence="2">The sequence shown here is derived from an EMBL/GenBank/DDBJ whole genome shotgun (WGS) entry which is preliminary data.</text>
</comment>
<keyword evidence="3" id="KW-1185">Reference proteome</keyword>
<evidence type="ECO:0000313" key="3">
    <source>
        <dbReference type="Proteomes" id="UP000324222"/>
    </source>
</evidence>
<feature type="region of interest" description="Disordered" evidence="1">
    <location>
        <begin position="1"/>
        <end position="28"/>
    </location>
</feature>
<proteinExistence type="predicted"/>
<evidence type="ECO:0000313" key="2">
    <source>
        <dbReference type="EMBL" id="MPD02564.1"/>
    </source>
</evidence>